<dbReference type="Pfam" id="PF09851">
    <property type="entry name" value="SHOCT"/>
    <property type="match status" value="1"/>
</dbReference>
<reference evidence="3" key="1">
    <citation type="submission" date="2016-11" db="EMBL/GenBank/DDBJ databases">
        <authorList>
            <person name="Varghese N."/>
            <person name="Submissions S."/>
        </authorList>
    </citation>
    <scope>NUCLEOTIDE SEQUENCE [LARGE SCALE GENOMIC DNA]</scope>
    <source>
        <strain evidence="3">DSM 16785</strain>
    </source>
</reference>
<dbReference type="InterPro" id="IPR018649">
    <property type="entry name" value="SHOCT"/>
</dbReference>
<sequence>MSCGGFGRGFFHNSHHNREYPHHNERSMSDSRQPMLEEKYKGSSRALDILDEKFVNGEITEEEYLRKKRLLLSRLDAVK</sequence>
<comment type="caution">
    <text evidence="3">The sequence shown here is derived from an EMBL/GenBank/DDBJ whole genome shotgun (WGS) entry which is preliminary data.</text>
</comment>
<evidence type="ECO:0000313" key="3">
    <source>
        <dbReference type="EMBL" id="SHF05402.1"/>
    </source>
</evidence>
<dbReference type="STRING" id="1122195.SAMN02745164_01682"/>
<feature type="domain" description="SHOCT" evidence="2">
    <location>
        <begin position="46"/>
        <end position="72"/>
    </location>
</feature>
<dbReference type="Proteomes" id="UP000184334">
    <property type="component" value="Unassembled WGS sequence"/>
</dbReference>
<gene>
    <name evidence="3" type="ORF">SAMN02745164_01682</name>
</gene>
<evidence type="ECO:0000256" key="1">
    <source>
        <dbReference type="SAM" id="MobiDB-lite"/>
    </source>
</evidence>
<accession>A0A1M4YIU1</accession>
<feature type="compositionally biased region" description="Basic and acidic residues" evidence="1">
    <location>
        <begin position="16"/>
        <end position="40"/>
    </location>
</feature>
<feature type="region of interest" description="Disordered" evidence="1">
    <location>
        <begin position="1"/>
        <end position="40"/>
    </location>
</feature>
<protein>
    <submittedName>
        <fullName evidence="3">Short C-terminal domain-containing protein</fullName>
    </submittedName>
</protein>
<dbReference type="AlphaFoldDB" id="A0A1M4YIU1"/>
<evidence type="ECO:0000313" key="4">
    <source>
        <dbReference type="Proteomes" id="UP000184334"/>
    </source>
</evidence>
<name>A0A1M4YIU1_MARH1</name>
<organism evidence="3 4">
    <name type="scientific">Marinitoga hydrogenitolerans (strain DSM 16785 / JCM 12826 / AT1271)</name>
    <dbReference type="NCBI Taxonomy" id="1122195"/>
    <lineage>
        <taxon>Bacteria</taxon>
        <taxon>Thermotogati</taxon>
        <taxon>Thermotogota</taxon>
        <taxon>Thermotogae</taxon>
        <taxon>Petrotogales</taxon>
        <taxon>Petrotogaceae</taxon>
        <taxon>Marinitoga</taxon>
    </lineage>
</organism>
<dbReference type="RefSeq" id="WP_072865364.1">
    <property type="nucleotide sequence ID" value="NZ_FQUI01000031.1"/>
</dbReference>
<evidence type="ECO:0000259" key="2">
    <source>
        <dbReference type="Pfam" id="PF09851"/>
    </source>
</evidence>
<dbReference type="EMBL" id="FQUI01000031">
    <property type="protein sequence ID" value="SHF05402.1"/>
    <property type="molecule type" value="Genomic_DNA"/>
</dbReference>
<keyword evidence="4" id="KW-1185">Reference proteome</keyword>
<proteinExistence type="predicted"/>